<feature type="region of interest" description="Disordered" evidence="10">
    <location>
        <begin position="365"/>
        <end position="398"/>
    </location>
</feature>
<feature type="domain" description="Helicase ATP-binding" evidence="12">
    <location>
        <begin position="423"/>
        <end position="607"/>
    </location>
</feature>
<dbReference type="EMBL" id="OC860594">
    <property type="protein sequence ID" value="CAD7628715.1"/>
    <property type="molecule type" value="Genomic_DNA"/>
</dbReference>
<dbReference type="Pfam" id="PF00176">
    <property type="entry name" value="SNF2-rel_dom"/>
    <property type="match status" value="1"/>
</dbReference>
<gene>
    <name evidence="14" type="ORF">OSB1V03_LOCUS9136</name>
</gene>
<dbReference type="AlphaFoldDB" id="A0A7R9KVB1"/>
<dbReference type="InterPro" id="IPR000953">
    <property type="entry name" value="Chromo/chromo_shadow_dom"/>
</dbReference>
<evidence type="ECO:0000256" key="3">
    <source>
        <dbReference type="ARBA" id="ARBA00022737"/>
    </source>
</evidence>
<keyword evidence="6" id="KW-0378">Hydrolase</keyword>
<evidence type="ECO:0000313" key="14">
    <source>
        <dbReference type="EMBL" id="CAD7628715.1"/>
    </source>
</evidence>
<feature type="region of interest" description="Disordered" evidence="10">
    <location>
        <begin position="251"/>
        <end position="277"/>
    </location>
</feature>
<evidence type="ECO:0000256" key="9">
    <source>
        <dbReference type="ARBA" id="ARBA00023242"/>
    </source>
</evidence>
<evidence type="ECO:0000259" key="12">
    <source>
        <dbReference type="PROSITE" id="PS51192"/>
    </source>
</evidence>
<evidence type="ECO:0000259" key="11">
    <source>
        <dbReference type="PROSITE" id="PS50013"/>
    </source>
</evidence>
<dbReference type="PANTHER" id="PTHR45623">
    <property type="entry name" value="CHROMODOMAIN-HELICASE-DNA-BINDING PROTEIN 3-RELATED-RELATED"/>
    <property type="match status" value="1"/>
</dbReference>
<feature type="domain" description="Helicase C-terminal" evidence="13">
    <location>
        <begin position="739"/>
        <end position="905"/>
    </location>
</feature>
<keyword evidence="5" id="KW-0863">Zinc-finger</keyword>
<dbReference type="SUPFAM" id="SSF50156">
    <property type="entry name" value="PDZ domain-like"/>
    <property type="match status" value="1"/>
</dbReference>
<dbReference type="GO" id="GO:0000791">
    <property type="term" value="C:euchromatin"/>
    <property type="evidence" value="ECO:0007669"/>
    <property type="project" value="UniProtKB-ARBA"/>
</dbReference>
<keyword evidence="7" id="KW-0862">Zinc</keyword>
<evidence type="ECO:0000313" key="15">
    <source>
        <dbReference type="Proteomes" id="UP000759131"/>
    </source>
</evidence>
<evidence type="ECO:0000256" key="6">
    <source>
        <dbReference type="ARBA" id="ARBA00022801"/>
    </source>
</evidence>
<name>A0A7R9KVB1_9ACAR</name>
<evidence type="ECO:0000256" key="4">
    <source>
        <dbReference type="ARBA" id="ARBA00022741"/>
    </source>
</evidence>
<dbReference type="OrthoDB" id="5857104at2759"/>
<evidence type="ECO:0000256" key="8">
    <source>
        <dbReference type="ARBA" id="ARBA00022840"/>
    </source>
</evidence>
<dbReference type="PROSITE" id="PS50013">
    <property type="entry name" value="CHROMO_2"/>
    <property type="match status" value="1"/>
</dbReference>
<evidence type="ECO:0000256" key="1">
    <source>
        <dbReference type="ARBA" id="ARBA00004123"/>
    </source>
</evidence>
<dbReference type="SMART" id="SM00487">
    <property type="entry name" value="DEXDc"/>
    <property type="match status" value="1"/>
</dbReference>
<dbReference type="InterPro" id="IPR014001">
    <property type="entry name" value="Helicase_ATP-bd"/>
</dbReference>
<dbReference type="Gene3D" id="2.30.42.10">
    <property type="match status" value="1"/>
</dbReference>
<dbReference type="PANTHER" id="PTHR45623:SF17">
    <property type="entry name" value="CHROMODOMAIN-HELICASE-DNA-BINDING PROTEIN 3-RELATED"/>
    <property type="match status" value="1"/>
</dbReference>
<dbReference type="GO" id="GO:0042393">
    <property type="term" value="F:histone binding"/>
    <property type="evidence" value="ECO:0007669"/>
    <property type="project" value="TreeGrafter"/>
</dbReference>
<dbReference type="Gene3D" id="3.40.50.300">
    <property type="entry name" value="P-loop containing nucleotide triphosphate hydrolases"/>
    <property type="match status" value="1"/>
</dbReference>
<keyword evidence="15" id="KW-1185">Reference proteome</keyword>
<dbReference type="SUPFAM" id="SSF50494">
    <property type="entry name" value="Trypsin-like serine proteases"/>
    <property type="match status" value="1"/>
</dbReference>
<dbReference type="GO" id="GO:0003682">
    <property type="term" value="F:chromatin binding"/>
    <property type="evidence" value="ECO:0007669"/>
    <property type="project" value="TreeGrafter"/>
</dbReference>
<dbReference type="Pfam" id="PF13180">
    <property type="entry name" value="PDZ_2"/>
    <property type="match status" value="1"/>
</dbReference>
<dbReference type="PROSITE" id="PS51194">
    <property type="entry name" value="HELICASE_CTER"/>
    <property type="match status" value="1"/>
</dbReference>
<dbReference type="InterPro" id="IPR036034">
    <property type="entry name" value="PDZ_sf"/>
</dbReference>
<dbReference type="Gene3D" id="2.40.50.40">
    <property type="match status" value="1"/>
</dbReference>
<dbReference type="InterPro" id="IPR038718">
    <property type="entry name" value="SNF2-like_sf"/>
</dbReference>
<dbReference type="InterPro" id="IPR027417">
    <property type="entry name" value="P-loop_NTPase"/>
</dbReference>
<evidence type="ECO:0000256" key="5">
    <source>
        <dbReference type="ARBA" id="ARBA00022771"/>
    </source>
</evidence>
<dbReference type="CDD" id="cd18793">
    <property type="entry name" value="SF2_C_SNF"/>
    <property type="match status" value="1"/>
</dbReference>
<dbReference type="Gene3D" id="3.40.50.10810">
    <property type="entry name" value="Tandem AAA-ATPase domain"/>
    <property type="match status" value="1"/>
</dbReference>
<dbReference type="InterPro" id="IPR001650">
    <property type="entry name" value="Helicase_C-like"/>
</dbReference>
<keyword evidence="8" id="KW-0067">ATP-binding</keyword>
<dbReference type="InterPro" id="IPR016197">
    <property type="entry name" value="Chromo-like_dom_sf"/>
</dbReference>
<evidence type="ECO:0000256" key="2">
    <source>
        <dbReference type="ARBA" id="ARBA00022723"/>
    </source>
</evidence>
<protein>
    <submittedName>
        <fullName evidence="14">Uncharacterized protein</fullName>
    </submittedName>
</protein>
<dbReference type="GO" id="GO:0005524">
    <property type="term" value="F:ATP binding"/>
    <property type="evidence" value="ECO:0007669"/>
    <property type="project" value="UniProtKB-KW"/>
</dbReference>
<dbReference type="InterPro" id="IPR001478">
    <property type="entry name" value="PDZ"/>
</dbReference>
<keyword evidence="2" id="KW-0479">Metal-binding</keyword>
<dbReference type="InterPro" id="IPR000330">
    <property type="entry name" value="SNF2_N"/>
</dbReference>
<evidence type="ECO:0000259" key="13">
    <source>
        <dbReference type="PROSITE" id="PS51194"/>
    </source>
</evidence>
<feature type="domain" description="Chromo" evidence="11">
    <location>
        <begin position="301"/>
        <end position="365"/>
    </location>
</feature>
<sequence>MPIKPGVLQTLEFSEDSDMKSGQRIVVLGYARGIKCLMPGTISCLDQPSVDTSRGFNRYYQLVLNPNRNYITHTAEHSSGFSGGPVINMNGKVVGIAVVGESGSHYAVPVDELKNFIKKGKEFESKERENRYSCKNRKALGVVLQKEANNGFKVIKFTRNNHFETSGKLLPNDYITHVNGVLLLTSKQLTDTLDDLKPGQTIKFKISRNHTDDTLNIKYEDIVGLDSCIMWRTYTTRNDMTTPPPYEEGYQEVPTAKEGEDEANGEPTAATGMRRRRNRYSNNDANLVEQYLRYGIRPDWLQIHRVLSHRKQRGKINYTIKWRELSYEEVTVEYEPDHCPFDIPDYAKKVQDYWDLRELVEEEGKAEKRSREKEDKRKSKDKESKKKGNKKYDPKKKWEKQPEFIPEPLELHPYQLEGVNWLRYSWANKTDTILADEMGLGKTIQTIVFLYSLYKEGHLRGPFLITAPLSTIINWERELEDWAPDFYVVNYTGNKDSRIVIREHELSFDADAVRSATKATKMRKHVTPKFHVLLTSYELINMDSALLGSIDWKVLVVDEAHRLKSNQSLFFRTLNAYHVDHKLLLTGTPLQNNLEELFNLLNFLSPHRFDDMEGFLNEFADIAKEEQVKKLHDMLGPHLLRRLKADVLKNMPSKSEFLVRVDLAPLQKKYYKFVLTRNFEALNVKGGGKQVSLLNVVMDLKKCCNHPYLFPTAQTEAPKTKFGYYEGSALVKSCGKLILLQKMMRKLKNEGHRVLIFSQMTLMLDLLEDFCEFEGYKYERIDGSITGSIRQDSIDRFNAPGAQQFVFLLSTRAGGLGINLATADTVIIYDSDWNPHNDIQALSRAHRIGQANKVMIYRFVTRGSVEERITQVAKKKMMLTHLVVRPGMGQNKNQAAMSKQELDDI</sequence>
<dbReference type="GO" id="GO:0034728">
    <property type="term" value="P:nucleosome organization"/>
    <property type="evidence" value="ECO:0007669"/>
    <property type="project" value="UniProtKB-ARBA"/>
</dbReference>
<dbReference type="Pfam" id="PF00271">
    <property type="entry name" value="Helicase_C"/>
    <property type="match status" value="1"/>
</dbReference>
<evidence type="ECO:0000256" key="10">
    <source>
        <dbReference type="SAM" id="MobiDB-lite"/>
    </source>
</evidence>
<dbReference type="GO" id="GO:0140658">
    <property type="term" value="F:ATP-dependent chromatin remodeler activity"/>
    <property type="evidence" value="ECO:0007669"/>
    <property type="project" value="UniProtKB-ARBA"/>
</dbReference>
<dbReference type="FunFam" id="3.40.50.10810:FF:000001">
    <property type="entry name" value="chromodomain-helicase-DNA-binding protein 3 isoform X1"/>
    <property type="match status" value="1"/>
</dbReference>
<dbReference type="Proteomes" id="UP000759131">
    <property type="component" value="Unassembled WGS sequence"/>
</dbReference>
<dbReference type="FunFam" id="3.40.50.300:FF:000015">
    <property type="entry name" value="chromodomain-helicase-DNA-binding protein 9 isoform X1"/>
    <property type="match status" value="1"/>
</dbReference>
<dbReference type="SUPFAM" id="SSF54160">
    <property type="entry name" value="Chromo domain-like"/>
    <property type="match status" value="1"/>
</dbReference>
<organism evidence="14">
    <name type="scientific">Medioppia subpectinata</name>
    <dbReference type="NCBI Taxonomy" id="1979941"/>
    <lineage>
        <taxon>Eukaryota</taxon>
        <taxon>Metazoa</taxon>
        <taxon>Ecdysozoa</taxon>
        <taxon>Arthropoda</taxon>
        <taxon>Chelicerata</taxon>
        <taxon>Arachnida</taxon>
        <taxon>Acari</taxon>
        <taxon>Acariformes</taxon>
        <taxon>Sarcoptiformes</taxon>
        <taxon>Oribatida</taxon>
        <taxon>Brachypylina</taxon>
        <taxon>Oppioidea</taxon>
        <taxon>Oppiidae</taxon>
        <taxon>Medioppia</taxon>
    </lineage>
</organism>
<feature type="non-terminal residue" evidence="14">
    <location>
        <position position="905"/>
    </location>
</feature>
<dbReference type="Gene3D" id="2.40.10.120">
    <property type="match status" value="1"/>
</dbReference>
<keyword evidence="4" id="KW-0547">Nucleotide-binding</keyword>
<dbReference type="InterPro" id="IPR049730">
    <property type="entry name" value="SNF2/RAD54-like_C"/>
</dbReference>
<dbReference type="GO" id="GO:0008270">
    <property type="term" value="F:zinc ion binding"/>
    <property type="evidence" value="ECO:0007669"/>
    <property type="project" value="UniProtKB-KW"/>
</dbReference>
<reference evidence="14" key="1">
    <citation type="submission" date="2020-11" db="EMBL/GenBank/DDBJ databases">
        <authorList>
            <person name="Tran Van P."/>
        </authorList>
    </citation>
    <scope>NUCLEOTIDE SEQUENCE</scope>
</reference>
<dbReference type="EMBL" id="CAJPIZ010006019">
    <property type="protein sequence ID" value="CAG2109145.1"/>
    <property type="molecule type" value="Genomic_DNA"/>
</dbReference>
<keyword evidence="9" id="KW-0539">Nucleus</keyword>
<dbReference type="GO" id="GO:0016887">
    <property type="term" value="F:ATP hydrolysis activity"/>
    <property type="evidence" value="ECO:0007669"/>
    <property type="project" value="UniProtKB-ARBA"/>
</dbReference>
<dbReference type="SMART" id="SM00490">
    <property type="entry name" value="HELICc"/>
    <property type="match status" value="1"/>
</dbReference>
<evidence type="ECO:0000256" key="7">
    <source>
        <dbReference type="ARBA" id="ARBA00022833"/>
    </source>
</evidence>
<keyword evidence="3" id="KW-0677">Repeat</keyword>
<dbReference type="GO" id="GO:0005634">
    <property type="term" value="C:nucleus"/>
    <property type="evidence" value="ECO:0007669"/>
    <property type="project" value="UniProtKB-SubCell"/>
</dbReference>
<dbReference type="GO" id="GO:0003677">
    <property type="term" value="F:DNA binding"/>
    <property type="evidence" value="ECO:0007669"/>
    <property type="project" value="TreeGrafter"/>
</dbReference>
<comment type="subcellular location">
    <subcellularLocation>
        <location evidence="1">Nucleus</location>
    </subcellularLocation>
</comment>
<accession>A0A7R9KVB1</accession>
<dbReference type="PROSITE" id="PS51192">
    <property type="entry name" value="HELICASE_ATP_BIND_1"/>
    <property type="match status" value="1"/>
</dbReference>
<dbReference type="SUPFAM" id="SSF52540">
    <property type="entry name" value="P-loop containing nucleoside triphosphate hydrolases"/>
    <property type="match status" value="2"/>
</dbReference>
<dbReference type="SMART" id="SM00298">
    <property type="entry name" value="CHROMO"/>
    <property type="match status" value="1"/>
</dbReference>
<dbReference type="InterPro" id="IPR009003">
    <property type="entry name" value="Peptidase_S1_PA"/>
</dbReference>
<dbReference type="Pfam" id="PF13365">
    <property type="entry name" value="Trypsin_2"/>
    <property type="match status" value="1"/>
</dbReference>
<proteinExistence type="predicted"/>